<dbReference type="InterPro" id="IPR027417">
    <property type="entry name" value="P-loop_NTPase"/>
</dbReference>
<dbReference type="PANTHER" id="PTHR43776">
    <property type="entry name" value="TRANSPORT ATP-BINDING PROTEIN"/>
    <property type="match status" value="1"/>
</dbReference>
<dbReference type="Gene3D" id="3.40.50.300">
    <property type="entry name" value="P-loop containing nucleotide triphosphate hydrolases"/>
    <property type="match status" value="1"/>
</dbReference>
<dbReference type="EMBL" id="PDCH01000001">
    <property type="protein sequence ID" value="RBQ00130.1"/>
    <property type="molecule type" value="Genomic_DNA"/>
</dbReference>
<dbReference type="CDD" id="cd03257">
    <property type="entry name" value="ABC_NikE_OppD_transporters"/>
    <property type="match status" value="1"/>
</dbReference>
<dbReference type="GO" id="GO:0016887">
    <property type="term" value="F:ATP hydrolysis activity"/>
    <property type="evidence" value="ECO:0007669"/>
    <property type="project" value="InterPro"/>
</dbReference>
<evidence type="ECO:0000313" key="7">
    <source>
        <dbReference type="Proteomes" id="UP000252345"/>
    </source>
</evidence>
<dbReference type="GO" id="GO:0055085">
    <property type="term" value="P:transmembrane transport"/>
    <property type="evidence" value="ECO:0007669"/>
    <property type="project" value="UniProtKB-ARBA"/>
</dbReference>
<proteinExistence type="inferred from homology"/>
<comment type="caution">
    <text evidence="6">The sequence shown here is derived from an EMBL/GenBank/DDBJ whole genome shotgun (WGS) entry which is preliminary data.</text>
</comment>
<dbReference type="RefSeq" id="WP_113852789.1">
    <property type="nucleotide sequence ID" value="NZ_PDCH01000001.1"/>
</dbReference>
<feature type="domain" description="ABC transporter" evidence="5">
    <location>
        <begin position="9"/>
        <end position="257"/>
    </location>
</feature>
<keyword evidence="7" id="KW-1185">Reference proteome</keyword>
<gene>
    <name evidence="6" type="ORF">CRD59_00030</name>
</gene>
<keyword evidence="3" id="KW-0547">Nucleotide-binding</keyword>
<dbReference type="PANTHER" id="PTHR43776:SF7">
    <property type="entry name" value="D,D-DIPEPTIDE TRANSPORT ATP-BINDING PROTEIN DDPF-RELATED"/>
    <property type="match status" value="1"/>
</dbReference>
<organism evidence="6 7">
    <name type="scientific">Bifidobacterium xylocopae</name>
    <dbReference type="NCBI Taxonomy" id="2493119"/>
    <lineage>
        <taxon>Bacteria</taxon>
        <taxon>Bacillati</taxon>
        <taxon>Actinomycetota</taxon>
        <taxon>Actinomycetes</taxon>
        <taxon>Bifidobacteriales</taxon>
        <taxon>Bifidobacteriaceae</taxon>
        <taxon>Bifidobacterium</taxon>
    </lineage>
</organism>
<keyword evidence="2" id="KW-0813">Transport</keyword>
<dbReference type="PROSITE" id="PS00211">
    <property type="entry name" value="ABC_TRANSPORTER_1"/>
    <property type="match status" value="1"/>
</dbReference>
<dbReference type="AlphaFoldDB" id="A0A366KEY7"/>
<keyword evidence="4 6" id="KW-0067">ATP-binding</keyword>
<name>A0A366KEY7_9BIFI</name>
<dbReference type="OrthoDB" id="8481147at2"/>
<accession>A0A366KEY7</accession>
<dbReference type="SUPFAM" id="SSF52540">
    <property type="entry name" value="P-loop containing nucleoside triphosphate hydrolases"/>
    <property type="match status" value="1"/>
</dbReference>
<evidence type="ECO:0000259" key="5">
    <source>
        <dbReference type="PROSITE" id="PS50893"/>
    </source>
</evidence>
<sequence length="262" mass="28149">MGSEAMPLLLGRDISKSFGRGRGRRAALTQVSLSLQSGECLALVGGSGSGKTTLSRILLGLESHDTGSVLYRGQEVDGRRSAGYRALRRESALVFQNPFASLDPRWPALRSIGEPLRIQARRLGLSEGQIRRRSLEALEQVGLEPASFAGRYPADCSGGQAQRLAVARAIVSQPKLLVADEPMSSLDVSARLGLLDTFRSIRALRPQTAIVMVSHDLGVVQHMADRILVLQEGRVAEEGPTGRVLAQPSCPYTRSLIAAASR</sequence>
<evidence type="ECO:0000256" key="1">
    <source>
        <dbReference type="ARBA" id="ARBA00005417"/>
    </source>
</evidence>
<dbReference type="InterPro" id="IPR017871">
    <property type="entry name" value="ABC_transporter-like_CS"/>
</dbReference>
<dbReference type="InterPro" id="IPR003593">
    <property type="entry name" value="AAA+_ATPase"/>
</dbReference>
<evidence type="ECO:0000256" key="2">
    <source>
        <dbReference type="ARBA" id="ARBA00022448"/>
    </source>
</evidence>
<dbReference type="InterPro" id="IPR003439">
    <property type="entry name" value="ABC_transporter-like_ATP-bd"/>
</dbReference>
<dbReference type="SMART" id="SM00382">
    <property type="entry name" value="AAA"/>
    <property type="match status" value="1"/>
</dbReference>
<dbReference type="Proteomes" id="UP000252345">
    <property type="component" value="Unassembled WGS sequence"/>
</dbReference>
<comment type="similarity">
    <text evidence="1">Belongs to the ABC transporter superfamily.</text>
</comment>
<reference evidence="6 7" key="1">
    <citation type="submission" date="2017-10" db="EMBL/GenBank/DDBJ databases">
        <title>Bifidobacterium xylocopum sp. nov. and Bifidobacterium aemilianum sp. nov., from the carpenter bee (Xylocopa violacea) digestive tract.</title>
        <authorList>
            <person name="Alberoni D."/>
            <person name="Baffoni L."/>
            <person name="Di Gioia D."/>
            <person name="Gaggia F."/>
            <person name="Biavati B."/>
        </authorList>
    </citation>
    <scope>NUCLEOTIDE SEQUENCE [LARGE SCALE GENOMIC DNA]</scope>
    <source>
        <strain evidence="6 7">XV2</strain>
    </source>
</reference>
<dbReference type="GO" id="GO:0005524">
    <property type="term" value="F:ATP binding"/>
    <property type="evidence" value="ECO:0007669"/>
    <property type="project" value="UniProtKB-KW"/>
</dbReference>
<dbReference type="PROSITE" id="PS50893">
    <property type="entry name" value="ABC_TRANSPORTER_2"/>
    <property type="match status" value="1"/>
</dbReference>
<evidence type="ECO:0000313" key="6">
    <source>
        <dbReference type="EMBL" id="RBQ00130.1"/>
    </source>
</evidence>
<dbReference type="Pfam" id="PF00005">
    <property type="entry name" value="ABC_tran"/>
    <property type="match status" value="1"/>
</dbReference>
<protein>
    <submittedName>
        <fullName evidence="6">Dipeptide/oligopeptide/nickel ABC transporter ATP-binding protein</fullName>
    </submittedName>
</protein>
<evidence type="ECO:0000256" key="4">
    <source>
        <dbReference type="ARBA" id="ARBA00022840"/>
    </source>
</evidence>
<dbReference type="InterPro" id="IPR050319">
    <property type="entry name" value="ABC_transp_ATP-bind"/>
</dbReference>
<evidence type="ECO:0000256" key="3">
    <source>
        <dbReference type="ARBA" id="ARBA00022741"/>
    </source>
</evidence>